<organism evidence="3">
    <name type="scientific">Volvox carteri f. nagariensis</name>
    <dbReference type="NCBI Taxonomy" id="3068"/>
    <lineage>
        <taxon>Eukaryota</taxon>
        <taxon>Viridiplantae</taxon>
        <taxon>Chlorophyta</taxon>
        <taxon>core chlorophytes</taxon>
        <taxon>Chlorophyceae</taxon>
        <taxon>CS clade</taxon>
        <taxon>Chlamydomonadales</taxon>
        <taxon>Volvocaceae</taxon>
        <taxon>Volvox</taxon>
    </lineage>
</organism>
<feature type="region of interest" description="Disordered" evidence="1">
    <location>
        <begin position="1"/>
        <end position="63"/>
    </location>
</feature>
<gene>
    <name evidence="2" type="ORF">VOLCADRAFT_96467</name>
</gene>
<evidence type="ECO:0000313" key="2">
    <source>
        <dbReference type="EMBL" id="EFJ43420.1"/>
    </source>
</evidence>
<reference evidence="2 3" key="1">
    <citation type="journal article" date="2010" name="Science">
        <title>Genomic analysis of organismal complexity in the multicellular green alga Volvox carteri.</title>
        <authorList>
            <person name="Prochnik S.E."/>
            <person name="Umen J."/>
            <person name="Nedelcu A.M."/>
            <person name="Hallmann A."/>
            <person name="Miller S.M."/>
            <person name="Nishii I."/>
            <person name="Ferris P."/>
            <person name="Kuo A."/>
            <person name="Mitros T."/>
            <person name="Fritz-Laylin L.K."/>
            <person name="Hellsten U."/>
            <person name="Chapman J."/>
            <person name="Simakov O."/>
            <person name="Rensing S.A."/>
            <person name="Terry A."/>
            <person name="Pangilinan J."/>
            <person name="Kapitonov V."/>
            <person name="Jurka J."/>
            <person name="Salamov A."/>
            <person name="Shapiro H."/>
            <person name="Schmutz J."/>
            <person name="Grimwood J."/>
            <person name="Lindquist E."/>
            <person name="Lucas S."/>
            <person name="Grigoriev I.V."/>
            <person name="Schmitt R."/>
            <person name="Kirk D."/>
            <person name="Rokhsar D.S."/>
        </authorList>
    </citation>
    <scope>NUCLEOTIDE SEQUENCE [LARGE SCALE GENOMIC DNA]</scope>
    <source>
        <strain evidence="3">f. Nagariensis / Eve</strain>
    </source>
</reference>
<feature type="compositionally biased region" description="Polar residues" evidence="1">
    <location>
        <begin position="90"/>
        <end position="100"/>
    </location>
</feature>
<dbReference type="GeneID" id="9616794"/>
<feature type="compositionally biased region" description="Basic and acidic residues" evidence="1">
    <location>
        <begin position="101"/>
        <end position="110"/>
    </location>
</feature>
<keyword evidence="3" id="KW-1185">Reference proteome</keyword>
<evidence type="ECO:0000256" key="1">
    <source>
        <dbReference type="SAM" id="MobiDB-lite"/>
    </source>
</evidence>
<evidence type="ECO:0000313" key="3">
    <source>
        <dbReference type="Proteomes" id="UP000001058"/>
    </source>
</evidence>
<dbReference type="AlphaFoldDB" id="D8UA68"/>
<dbReference type="EMBL" id="GL378373">
    <property type="protein sequence ID" value="EFJ43420.1"/>
    <property type="molecule type" value="Genomic_DNA"/>
</dbReference>
<proteinExistence type="predicted"/>
<accession>D8UA68</accession>
<feature type="region of interest" description="Disordered" evidence="1">
    <location>
        <begin position="88"/>
        <end position="110"/>
    </location>
</feature>
<dbReference type="RefSeq" id="XP_002955567.1">
    <property type="nucleotide sequence ID" value="XM_002955521.1"/>
</dbReference>
<feature type="compositionally biased region" description="Polar residues" evidence="1">
    <location>
        <begin position="12"/>
        <end position="24"/>
    </location>
</feature>
<sequence length="110" mass="11963">MLQRIPRVTPLRRNQSGAASQVQRQLGVALMTHGSPDAPDAHEGRKPAGAQGGHWGCQEEEDLKGDDRDPLVIVLVCEGPRGARLFSGQVAHSVTTPRQHNTNDIKSRLK</sequence>
<name>D8UA68_VOLCA</name>
<dbReference type="KEGG" id="vcn:VOLCADRAFT_96467"/>
<dbReference type="InParanoid" id="D8UA68"/>
<dbReference type="Proteomes" id="UP000001058">
    <property type="component" value="Unassembled WGS sequence"/>
</dbReference>
<protein>
    <submittedName>
        <fullName evidence="2">Uncharacterized protein</fullName>
    </submittedName>
</protein>